<dbReference type="Pfam" id="PF18906">
    <property type="entry name" value="Phage_tube_2"/>
    <property type="match status" value="1"/>
</dbReference>
<dbReference type="AlphaFoldDB" id="A0A0F9CSG5"/>
<feature type="non-terminal residue" evidence="1">
    <location>
        <position position="1"/>
    </location>
</feature>
<evidence type="ECO:0000313" key="1">
    <source>
        <dbReference type="EMBL" id="KKK99501.1"/>
    </source>
</evidence>
<gene>
    <name evidence="1" type="ORF">LCGC14_2632110</name>
</gene>
<dbReference type="EMBL" id="LAZR01045178">
    <property type="protein sequence ID" value="KKK99501.1"/>
    <property type="molecule type" value="Genomic_DNA"/>
</dbReference>
<name>A0A0F9CSG5_9ZZZZ</name>
<reference evidence="1" key="1">
    <citation type="journal article" date="2015" name="Nature">
        <title>Complex archaea that bridge the gap between prokaryotes and eukaryotes.</title>
        <authorList>
            <person name="Spang A."/>
            <person name="Saw J.H."/>
            <person name="Jorgensen S.L."/>
            <person name="Zaremba-Niedzwiedzka K."/>
            <person name="Martijn J."/>
            <person name="Lind A.E."/>
            <person name="van Eijk R."/>
            <person name="Schleper C."/>
            <person name="Guy L."/>
            <person name="Ettema T.J."/>
        </authorList>
    </citation>
    <scope>NUCLEOTIDE SEQUENCE</scope>
</reference>
<sequence>VVETGTGLDIRIFFGRVLKNELGASIVRRTYQLERTLGAPDDASPADVQAEYLVGAVPGIAEFNIAQADKLLVDLSFVGQDFEQIDGPTSLKSGTRPAIVEADAFNTSSDVSRIRMSQVVAGNEAPTPLFAFITDLTLSINNNLTPNKAIGVLGSFEVTAGTFEVGGSLTAYFADVAAVAAVRANLDITIDAVFVKANQGVSFDIPLITLGDGRPNVEQDAAITLPLNMAAGTGAKIDPTMDHTLLMVFFDYLPTAADT</sequence>
<organism evidence="1">
    <name type="scientific">marine sediment metagenome</name>
    <dbReference type="NCBI Taxonomy" id="412755"/>
    <lineage>
        <taxon>unclassified sequences</taxon>
        <taxon>metagenomes</taxon>
        <taxon>ecological metagenomes</taxon>
    </lineage>
</organism>
<proteinExistence type="predicted"/>
<accession>A0A0F9CSG5</accession>
<dbReference type="InterPro" id="IPR044000">
    <property type="entry name" value="Phage_tube_2"/>
</dbReference>
<comment type="caution">
    <text evidence="1">The sequence shown here is derived from an EMBL/GenBank/DDBJ whole genome shotgun (WGS) entry which is preliminary data.</text>
</comment>
<protein>
    <submittedName>
        <fullName evidence="1">Uncharacterized protein</fullName>
    </submittedName>
</protein>